<name>A0A0R3RCP7_9BILA</name>
<organism evidence="4">
    <name type="scientific">Brugia timori</name>
    <dbReference type="NCBI Taxonomy" id="42155"/>
    <lineage>
        <taxon>Eukaryota</taxon>
        <taxon>Metazoa</taxon>
        <taxon>Ecdysozoa</taxon>
        <taxon>Nematoda</taxon>
        <taxon>Chromadorea</taxon>
        <taxon>Rhabditida</taxon>
        <taxon>Spirurina</taxon>
        <taxon>Spiruromorpha</taxon>
        <taxon>Filarioidea</taxon>
        <taxon>Onchocercidae</taxon>
        <taxon>Brugia</taxon>
    </lineage>
</organism>
<feature type="region of interest" description="Disordered" evidence="1">
    <location>
        <begin position="1"/>
        <end position="45"/>
    </location>
</feature>
<evidence type="ECO:0000313" key="3">
    <source>
        <dbReference type="Proteomes" id="UP000280834"/>
    </source>
</evidence>
<evidence type="ECO:0000313" key="2">
    <source>
        <dbReference type="EMBL" id="VDO55813.1"/>
    </source>
</evidence>
<protein>
    <submittedName>
        <fullName evidence="2 4">Uncharacterized protein</fullName>
    </submittedName>
</protein>
<evidence type="ECO:0000256" key="1">
    <source>
        <dbReference type="SAM" id="MobiDB-lite"/>
    </source>
</evidence>
<dbReference type="AlphaFoldDB" id="A0A0R3RCP7"/>
<keyword evidence="3" id="KW-1185">Reference proteome</keyword>
<sequence length="45" mass="4811">METLKGMESVTNADQRRSPPEDPLPSTKPTESVRSVATDSPASPI</sequence>
<evidence type="ECO:0000313" key="4">
    <source>
        <dbReference type="WBParaSite" id="BTMF_0001781901-mRNA-1"/>
    </source>
</evidence>
<dbReference type="WBParaSite" id="BTMF_0001781901-mRNA-1">
    <property type="protein sequence ID" value="BTMF_0001781901-mRNA-1"/>
    <property type="gene ID" value="BTMF_0001781901"/>
</dbReference>
<proteinExistence type="predicted"/>
<gene>
    <name evidence="2" type="ORF">BTMF_LOCUS15782</name>
</gene>
<reference evidence="2 3" key="2">
    <citation type="submission" date="2018-11" db="EMBL/GenBank/DDBJ databases">
        <authorList>
            <consortium name="Pathogen Informatics"/>
        </authorList>
    </citation>
    <scope>NUCLEOTIDE SEQUENCE [LARGE SCALE GENOMIC DNA]</scope>
</reference>
<reference evidence="4" key="1">
    <citation type="submission" date="2017-02" db="UniProtKB">
        <authorList>
            <consortium name="WormBaseParasite"/>
        </authorList>
    </citation>
    <scope>IDENTIFICATION</scope>
</reference>
<accession>A0A0R3RCP7</accession>
<feature type="compositionally biased region" description="Polar residues" evidence="1">
    <location>
        <begin position="27"/>
        <end position="45"/>
    </location>
</feature>
<dbReference type="EMBL" id="UZAG01023135">
    <property type="protein sequence ID" value="VDO55813.1"/>
    <property type="molecule type" value="Genomic_DNA"/>
</dbReference>
<dbReference type="Proteomes" id="UP000280834">
    <property type="component" value="Unassembled WGS sequence"/>
</dbReference>